<dbReference type="GO" id="GO:0016853">
    <property type="term" value="F:isomerase activity"/>
    <property type="evidence" value="ECO:0007669"/>
    <property type="project" value="UniProtKB-KW"/>
</dbReference>
<dbReference type="PANTHER" id="PTHR11941">
    <property type="entry name" value="ENOYL-COA HYDRATASE-RELATED"/>
    <property type="match status" value="1"/>
</dbReference>
<accession>A0A7G2C1S2</accession>
<proteinExistence type="predicted"/>
<dbReference type="OrthoDB" id="276466at2759"/>
<evidence type="ECO:0000313" key="1">
    <source>
        <dbReference type="EMBL" id="CAD2213566.1"/>
    </source>
</evidence>
<dbReference type="Gene3D" id="6.10.250.170">
    <property type="match status" value="1"/>
</dbReference>
<keyword evidence="1" id="KW-0413">Isomerase</keyword>
<dbReference type="Proteomes" id="UP000515908">
    <property type="component" value="Chromosome 02"/>
</dbReference>
<dbReference type="InterPro" id="IPR029045">
    <property type="entry name" value="ClpP/crotonase-like_dom_sf"/>
</dbReference>
<dbReference type="CDD" id="cd06558">
    <property type="entry name" value="crotonase-like"/>
    <property type="match status" value="1"/>
</dbReference>
<sequence>MSFGSFEGAVKPTENEDLVVSTKDGITTIEMNSKPVNVLNREYHRRLTEWFRYLNNDDATRAIILTSAIPNIFTAGLDINEMVNPSLEKFTEMWTTVQENWYLLQAHYKPIIVVINGTSPGEGAVMSLCCDYRVMVRGAPPKEEGGAVRPFKFGLNEASFGLRVPRFTAEVYRQILGSHRADRMLQLGEMVTADNALTLGLVDEVVDSREEGMRAAIAYAKRLVAIDPKARYFGKKTIRAPFLRGLETQEERDSDLQEFYELVLSDTVQTTISNYFASLKKK</sequence>
<organism evidence="1 2">
    <name type="scientific">Angomonas deanei</name>
    <dbReference type="NCBI Taxonomy" id="59799"/>
    <lineage>
        <taxon>Eukaryota</taxon>
        <taxon>Discoba</taxon>
        <taxon>Euglenozoa</taxon>
        <taxon>Kinetoplastea</taxon>
        <taxon>Metakinetoplastina</taxon>
        <taxon>Trypanosomatida</taxon>
        <taxon>Trypanosomatidae</taxon>
        <taxon>Strigomonadinae</taxon>
        <taxon>Angomonas</taxon>
    </lineage>
</organism>
<dbReference type="GO" id="GO:0005739">
    <property type="term" value="C:mitochondrion"/>
    <property type="evidence" value="ECO:0007669"/>
    <property type="project" value="TreeGrafter"/>
</dbReference>
<dbReference type="AlphaFoldDB" id="A0A7G2C1S2"/>
<dbReference type="InterPro" id="IPR001753">
    <property type="entry name" value="Enoyl-CoA_hydra/iso"/>
</dbReference>
<dbReference type="SUPFAM" id="SSF52096">
    <property type="entry name" value="ClpP/crotonase"/>
    <property type="match status" value="1"/>
</dbReference>
<dbReference type="GO" id="GO:0006635">
    <property type="term" value="P:fatty acid beta-oxidation"/>
    <property type="evidence" value="ECO:0007669"/>
    <property type="project" value="TreeGrafter"/>
</dbReference>
<protein>
    <submittedName>
        <fullName evidence="1">Enoyl-CoA hydratase/isomerase, putative</fullName>
    </submittedName>
</protein>
<dbReference type="VEuPathDB" id="TriTrypDB:ADEAN_000100900"/>
<reference evidence="1 2" key="1">
    <citation type="submission" date="2020-08" db="EMBL/GenBank/DDBJ databases">
        <authorList>
            <person name="Newling K."/>
            <person name="Davey J."/>
            <person name="Forrester S."/>
        </authorList>
    </citation>
    <scope>NUCLEOTIDE SEQUENCE [LARGE SCALE GENOMIC DNA]</scope>
    <source>
        <strain evidence="2">Crithidia deanei Carvalho (ATCC PRA-265)</strain>
    </source>
</reference>
<dbReference type="Pfam" id="PF00378">
    <property type="entry name" value="ECH_1"/>
    <property type="match status" value="1"/>
</dbReference>
<name>A0A7G2C1S2_9TRYP</name>
<dbReference type="Gene3D" id="3.90.226.10">
    <property type="entry name" value="2-enoyl-CoA Hydratase, Chain A, domain 1"/>
    <property type="match status" value="1"/>
</dbReference>
<dbReference type="EMBL" id="LR877146">
    <property type="protein sequence ID" value="CAD2213566.1"/>
    <property type="molecule type" value="Genomic_DNA"/>
</dbReference>
<dbReference type="PANTHER" id="PTHR11941:SF45">
    <property type="entry name" value="ENOYL-COA DELTA ISOMERASE 1, MITOCHONDRIAL"/>
    <property type="match status" value="1"/>
</dbReference>
<keyword evidence="2" id="KW-1185">Reference proteome</keyword>
<gene>
    <name evidence="1" type="ORF">ADEAN_000100900</name>
</gene>
<evidence type="ECO:0000313" key="2">
    <source>
        <dbReference type="Proteomes" id="UP000515908"/>
    </source>
</evidence>